<evidence type="ECO:0000313" key="2">
    <source>
        <dbReference type="Proteomes" id="UP000031184"/>
    </source>
</evidence>
<comment type="caution">
    <text evidence="1">The sequence shown here is derived from an EMBL/GenBank/DDBJ whole genome shotgun (WGS) entry which is preliminary data.</text>
</comment>
<dbReference type="EMBL" id="AUZI01000006">
    <property type="protein sequence ID" value="KID50294.1"/>
    <property type="molecule type" value="Genomic_DNA"/>
</dbReference>
<name>A0A017H1U5_9FUSO</name>
<dbReference type="RefSeq" id="WP_005963654.1">
    <property type="nucleotide sequence ID" value="NZ_AOJP01000018.1"/>
</dbReference>
<organism evidence="1 2">
    <name type="scientific">Fusobacterium necrophorum subsp. funduliforme B35</name>
    <dbReference type="NCBI Taxonomy" id="1226633"/>
    <lineage>
        <taxon>Bacteria</taxon>
        <taxon>Fusobacteriati</taxon>
        <taxon>Fusobacteriota</taxon>
        <taxon>Fusobacteriia</taxon>
        <taxon>Fusobacteriales</taxon>
        <taxon>Fusobacteriaceae</taxon>
        <taxon>Fusobacterium</taxon>
    </lineage>
</organism>
<dbReference type="GeneID" id="75076453"/>
<dbReference type="Proteomes" id="UP000031184">
    <property type="component" value="Unassembled WGS sequence"/>
</dbReference>
<accession>A0A017H1U5</accession>
<dbReference type="Pfam" id="PF19991">
    <property type="entry name" value="HMA_2"/>
    <property type="match status" value="1"/>
</dbReference>
<dbReference type="PATRIC" id="fig|1226633.4.peg.86"/>
<sequence>MLPSFYGVMEVKHYHSGRLRVQTDALIQNVELETEFLKNLKQIDGVESVKINEKIGSVLVLFQETKIEASFLYLVILKMLHLEEEAFRKKPGKLKLLFQNVFEALDFSIYNRSKGLLDSKLIVSGIFIYYGIKKLRLTPQLPSGATLLWWAYNLITKGRE</sequence>
<dbReference type="OrthoDB" id="80278at2"/>
<gene>
    <name evidence="1" type="ORF">C095_00475</name>
</gene>
<evidence type="ECO:0000313" key="1">
    <source>
        <dbReference type="EMBL" id="KID50294.1"/>
    </source>
</evidence>
<proteinExistence type="predicted"/>
<dbReference type="AlphaFoldDB" id="A0A017H1U5"/>
<protein>
    <submittedName>
        <fullName evidence="1">Uncharacterized protein</fullName>
    </submittedName>
</protein>
<reference evidence="1 2" key="1">
    <citation type="submission" date="2013-08" db="EMBL/GenBank/DDBJ databases">
        <title>An opportunistic ruminal bacterium that causes liver abscesses in cattle.</title>
        <authorList>
            <person name="Benahmed F.H."/>
            <person name="Rasmussen M."/>
            <person name="Harbottle H."/>
            <person name="Soppet D."/>
            <person name="Nagaraja T.G."/>
            <person name="Davidson M."/>
        </authorList>
    </citation>
    <scope>NUCLEOTIDE SEQUENCE [LARGE SCALE GENOMIC DNA]</scope>
    <source>
        <strain evidence="1 2">B35</strain>
    </source>
</reference>